<dbReference type="OrthoDB" id="6081420at2759"/>
<dbReference type="EMBL" id="PZQS01000003">
    <property type="protein sequence ID" value="PVD34073.1"/>
    <property type="molecule type" value="Genomic_DNA"/>
</dbReference>
<comment type="caution">
    <text evidence="1">The sequence shown here is derived from an EMBL/GenBank/DDBJ whole genome shotgun (WGS) entry which is preliminary data.</text>
</comment>
<dbReference type="Proteomes" id="UP000245119">
    <property type="component" value="Linkage Group LG3"/>
</dbReference>
<dbReference type="AlphaFoldDB" id="A0A2T7PKW5"/>
<proteinExistence type="predicted"/>
<reference evidence="1 2" key="1">
    <citation type="submission" date="2018-04" db="EMBL/GenBank/DDBJ databases">
        <title>The genome of golden apple snail Pomacea canaliculata provides insight into stress tolerance and invasive adaptation.</title>
        <authorList>
            <person name="Liu C."/>
            <person name="Liu B."/>
            <person name="Ren Y."/>
            <person name="Zhang Y."/>
            <person name="Wang H."/>
            <person name="Li S."/>
            <person name="Jiang F."/>
            <person name="Yin L."/>
            <person name="Zhang G."/>
            <person name="Qian W."/>
            <person name="Fan W."/>
        </authorList>
    </citation>
    <scope>NUCLEOTIDE SEQUENCE [LARGE SCALE GENOMIC DNA]</scope>
    <source>
        <strain evidence="1">SZHN2017</strain>
        <tissue evidence="1">Muscle</tissue>
    </source>
</reference>
<evidence type="ECO:0000313" key="2">
    <source>
        <dbReference type="Proteomes" id="UP000245119"/>
    </source>
</evidence>
<dbReference type="PROSITE" id="PS51257">
    <property type="entry name" value="PROKAR_LIPOPROTEIN"/>
    <property type="match status" value="1"/>
</dbReference>
<evidence type="ECO:0000313" key="1">
    <source>
        <dbReference type="EMBL" id="PVD34073.1"/>
    </source>
</evidence>
<organism evidence="1 2">
    <name type="scientific">Pomacea canaliculata</name>
    <name type="common">Golden apple snail</name>
    <dbReference type="NCBI Taxonomy" id="400727"/>
    <lineage>
        <taxon>Eukaryota</taxon>
        <taxon>Metazoa</taxon>
        <taxon>Spiralia</taxon>
        <taxon>Lophotrochozoa</taxon>
        <taxon>Mollusca</taxon>
        <taxon>Gastropoda</taxon>
        <taxon>Caenogastropoda</taxon>
        <taxon>Architaenioglossa</taxon>
        <taxon>Ampullarioidea</taxon>
        <taxon>Ampullariidae</taxon>
        <taxon>Pomacea</taxon>
    </lineage>
</organism>
<sequence>MRVRTTRMWTEKLLVVAAIFLSSACAGHININERREPPQLVRKLDLITKQLRSLSGSLEDLDSDLRRALSLDSSGNEKRADATDSSSCTGFRDSICQAMELLKYLDSQNGYLGNPASPGKRSADVTSLAKYQRILSDMRQKQREVESLHNVINTAGHVMERQKKWFSCHLNLGFTCQTQEYADIADYYDFLNSAESPGKKRAVLIPQSP</sequence>
<protein>
    <submittedName>
        <fullName evidence="1">Uncharacterized protein</fullName>
    </submittedName>
</protein>
<keyword evidence="2" id="KW-1185">Reference proteome</keyword>
<gene>
    <name evidence="1" type="ORF">C0Q70_05335</name>
</gene>
<name>A0A2T7PKW5_POMCA</name>
<accession>A0A2T7PKW5</accession>